<dbReference type="CDD" id="cd18186">
    <property type="entry name" value="BTB_POZ_ZBTB_KLHL-like"/>
    <property type="match status" value="1"/>
</dbReference>
<proteinExistence type="predicted"/>
<dbReference type="Gene3D" id="3.30.710.10">
    <property type="entry name" value="Potassium Channel Kv1.1, Chain A"/>
    <property type="match status" value="1"/>
</dbReference>
<evidence type="ECO:0000313" key="3">
    <source>
        <dbReference type="Proteomes" id="UP000623467"/>
    </source>
</evidence>
<organism evidence="2 3">
    <name type="scientific">Mycena sanguinolenta</name>
    <dbReference type="NCBI Taxonomy" id="230812"/>
    <lineage>
        <taxon>Eukaryota</taxon>
        <taxon>Fungi</taxon>
        <taxon>Dikarya</taxon>
        <taxon>Basidiomycota</taxon>
        <taxon>Agaricomycotina</taxon>
        <taxon>Agaricomycetes</taxon>
        <taxon>Agaricomycetidae</taxon>
        <taxon>Agaricales</taxon>
        <taxon>Marasmiineae</taxon>
        <taxon>Mycenaceae</taxon>
        <taxon>Mycena</taxon>
    </lineage>
</organism>
<dbReference type="AlphaFoldDB" id="A0A8H7DLC8"/>
<sequence length="320" mass="36544">MSSPPPEANEPIQRVSFPAFPFVNTPGQTDIILRTSDGVDFYVQLAILSLVSPVFETMFTLPQAEDPSQIYPVIDVQETSPVLDRVLRFFYPCTQLTVDSLDELKEVIEILITKYDMQWLIPSVKKHLERYVASDPITVYVFAYMHGWEDLGRAAAKETLKLPLRASDDDTPEMLTLIPADAYHKLLRYHYRCSVAARQTTTDLSWISLPQASTAAYRWFDCRQSSCTAYNSPRGPIVVASKARLVRHWFMEYFVGMGDILASTPAADVRDPAHPLFIRKIDKANECDYCRDRVSNHLGHFTGLWAARIQTVIQEIEWKF</sequence>
<feature type="domain" description="BTB" evidence="1">
    <location>
        <begin position="29"/>
        <end position="91"/>
    </location>
</feature>
<dbReference type="Proteomes" id="UP000623467">
    <property type="component" value="Unassembled WGS sequence"/>
</dbReference>
<reference evidence="2" key="1">
    <citation type="submission" date="2020-05" db="EMBL/GenBank/DDBJ databases">
        <title>Mycena genomes resolve the evolution of fungal bioluminescence.</title>
        <authorList>
            <person name="Tsai I.J."/>
        </authorList>
    </citation>
    <scope>NUCLEOTIDE SEQUENCE</scope>
    <source>
        <strain evidence="2">160909Yilan</strain>
    </source>
</reference>
<protein>
    <submittedName>
        <fullName evidence="2">BTB domain-containing protein</fullName>
    </submittedName>
</protein>
<dbReference type="Pfam" id="PF00651">
    <property type="entry name" value="BTB"/>
    <property type="match status" value="1"/>
</dbReference>
<evidence type="ECO:0000313" key="2">
    <source>
        <dbReference type="EMBL" id="KAF7378355.1"/>
    </source>
</evidence>
<dbReference type="PROSITE" id="PS50097">
    <property type="entry name" value="BTB"/>
    <property type="match status" value="1"/>
</dbReference>
<dbReference type="InterPro" id="IPR011333">
    <property type="entry name" value="SKP1/BTB/POZ_sf"/>
</dbReference>
<dbReference type="InterPro" id="IPR000210">
    <property type="entry name" value="BTB/POZ_dom"/>
</dbReference>
<dbReference type="EMBL" id="JACAZH010000001">
    <property type="protein sequence ID" value="KAF7378355.1"/>
    <property type="molecule type" value="Genomic_DNA"/>
</dbReference>
<evidence type="ECO:0000259" key="1">
    <source>
        <dbReference type="PROSITE" id="PS50097"/>
    </source>
</evidence>
<dbReference type="SUPFAM" id="SSF54695">
    <property type="entry name" value="POZ domain"/>
    <property type="match status" value="1"/>
</dbReference>
<dbReference type="OrthoDB" id="3164835at2759"/>
<accession>A0A8H7DLC8</accession>
<gene>
    <name evidence="2" type="ORF">MSAN_00261600</name>
</gene>
<dbReference type="SMART" id="SM00225">
    <property type="entry name" value="BTB"/>
    <property type="match status" value="1"/>
</dbReference>
<name>A0A8H7DLC8_9AGAR</name>
<keyword evidence="3" id="KW-1185">Reference proteome</keyword>
<comment type="caution">
    <text evidence="2">The sequence shown here is derived from an EMBL/GenBank/DDBJ whole genome shotgun (WGS) entry which is preliminary data.</text>
</comment>